<dbReference type="PANTHER" id="PTHR48081:SF30">
    <property type="entry name" value="ACETYL-HYDROLASE LIPR-RELATED"/>
    <property type="match status" value="1"/>
</dbReference>
<protein>
    <submittedName>
        <fullName evidence="5">Alpha/beta hydrolase</fullName>
    </submittedName>
</protein>
<dbReference type="PANTHER" id="PTHR48081">
    <property type="entry name" value="AB HYDROLASE SUPERFAMILY PROTEIN C4A8.06C"/>
    <property type="match status" value="1"/>
</dbReference>
<keyword evidence="2 5" id="KW-0378">Hydrolase</keyword>
<dbReference type="SUPFAM" id="SSF53474">
    <property type="entry name" value="alpha/beta-Hydrolases"/>
    <property type="match status" value="1"/>
</dbReference>
<dbReference type="Pfam" id="PF07859">
    <property type="entry name" value="Abhydrolase_3"/>
    <property type="match status" value="1"/>
</dbReference>
<evidence type="ECO:0000313" key="5">
    <source>
        <dbReference type="EMBL" id="KAA9129696.1"/>
    </source>
</evidence>
<dbReference type="InterPro" id="IPR029058">
    <property type="entry name" value="AB_hydrolase_fold"/>
</dbReference>
<dbReference type="PROSITE" id="PS01173">
    <property type="entry name" value="LIPASE_GDXG_HIS"/>
    <property type="match status" value="1"/>
</dbReference>
<gene>
    <name evidence="5" type="ORF">F3N42_15145</name>
</gene>
<feature type="domain" description="Alpha/beta hydrolase fold-3" evidence="4">
    <location>
        <begin position="86"/>
        <end position="284"/>
    </location>
</feature>
<dbReference type="InterPro" id="IPR002168">
    <property type="entry name" value="Lipase_GDXG_HIS_AS"/>
</dbReference>
<keyword evidence="6" id="KW-1185">Reference proteome</keyword>
<evidence type="ECO:0000256" key="2">
    <source>
        <dbReference type="ARBA" id="ARBA00022801"/>
    </source>
</evidence>
<comment type="caution">
    <text evidence="5">The sequence shown here is derived from an EMBL/GenBank/DDBJ whole genome shotgun (WGS) entry which is preliminary data.</text>
</comment>
<reference evidence="5 6" key="1">
    <citation type="submission" date="2019-09" db="EMBL/GenBank/DDBJ databases">
        <title>Wenzhouxiangella sp. Genome sequencing and assembly.</title>
        <authorList>
            <person name="Zhang R."/>
        </authorList>
    </citation>
    <scope>NUCLEOTIDE SEQUENCE [LARGE SCALE GENOMIC DNA]</scope>
    <source>
        <strain evidence="5 6">W260</strain>
    </source>
</reference>
<dbReference type="GO" id="GO:0004806">
    <property type="term" value="F:triacylglycerol lipase activity"/>
    <property type="evidence" value="ECO:0007669"/>
    <property type="project" value="TreeGrafter"/>
</dbReference>
<evidence type="ECO:0000313" key="6">
    <source>
        <dbReference type="Proteomes" id="UP000325372"/>
    </source>
</evidence>
<dbReference type="AlphaFoldDB" id="A0A5N0T7A0"/>
<dbReference type="EMBL" id="VYXP01000013">
    <property type="protein sequence ID" value="KAA9129696.1"/>
    <property type="molecule type" value="Genomic_DNA"/>
</dbReference>
<evidence type="ECO:0000259" key="4">
    <source>
        <dbReference type="Pfam" id="PF07859"/>
    </source>
</evidence>
<comment type="similarity">
    <text evidence="1">Belongs to the 'GDXG' lipolytic enzyme family.</text>
</comment>
<feature type="region of interest" description="Disordered" evidence="3">
    <location>
        <begin position="13"/>
        <end position="33"/>
    </location>
</feature>
<accession>A0A5N0T7A0</accession>
<dbReference type="InterPro" id="IPR013094">
    <property type="entry name" value="AB_hydrolase_3"/>
</dbReference>
<dbReference type="RefSeq" id="WP_150865650.1">
    <property type="nucleotide sequence ID" value="NZ_VYXP01000013.1"/>
</dbReference>
<dbReference type="Gene3D" id="3.40.50.1820">
    <property type="entry name" value="alpha/beta hydrolase"/>
    <property type="match status" value="1"/>
</dbReference>
<dbReference type="Proteomes" id="UP000325372">
    <property type="component" value="Unassembled WGS sequence"/>
</dbReference>
<sequence>MSTVSDAARAAIDEFRRREQRQPPRLPGADDHDGWRELQAFVEDAMTPRIEAALAAHDVDVEPADIADMPALRLRPRVARPRRLPLVFLHGGGYTSYSARSALPGTLALATALQREVLVPDYTLAPASRVAQTVPAVSGALRAIMAERGPFHLAGDSAGGGLAVAATLAMIRAGGPRPETVTVFSPWTDLAGNGDSHRDPDINDPLLRWDGMLDRCAAAYAGDDPSHPDASPVNADFSGGFPDTLVICGSREILLSDSQRLHQRLRGAGQRSQLQVFDGLYHAFPVVTPDIPEAAQTRQRMRNFIQHGA</sequence>
<dbReference type="InterPro" id="IPR050300">
    <property type="entry name" value="GDXG_lipolytic_enzyme"/>
</dbReference>
<evidence type="ECO:0000256" key="1">
    <source>
        <dbReference type="ARBA" id="ARBA00010515"/>
    </source>
</evidence>
<proteinExistence type="inferred from homology"/>
<name>A0A5N0T7A0_9GAMM</name>
<organism evidence="5 6">
    <name type="scientific">Marinihelvus fidelis</name>
    <dbReference type="NCBI Taxonomy" id="2613842"/>
    <lineage>
        <taxon>Bacteria</taxon>
        <taxon>Pseudomonadati</taxon>
        <taxon>Pseudomonadota</taxon>
        <taxon>Gammaproteobacteria</taxon>
        <taxon>Chromatiales</taxon>
        <taxon>Wenzhouxiangellaceae</taxon>
        <taxon>Marinihelvus</taxon>
    </lineage>
</organism>
<evidence type="ECO:0000256" key="3">
    <source>
        <dbReference type="SAM" id="MobiDB-lite"/>
    </source>
</evidence>